<evidence type="ECO:0000313" key="1">
    <source>
        <dbReference type="EMBL" id="TGY80474.1"/>
    </source>
</evidence>
<comment type="caution">
    <text evidence="1">The sequence shown here is derived from an EMBL/GenBank/DDBJ whole genome shotgun (WGS) entry which is preliminary data.</text>
</comment>
<reference evidence="1" key="1">
    <citation type="submission" date="2019-04" db="EMBL/GenBank/DDBJ databases">
        <title>Microbes associate with the intestines of laboratory mice.</title>
        <authorList>
            <person name="Navarre W."/>
            <person name="Wong E."/>
            <person name="Huang K."/>
            <person name="Tropini C."/>
            <person name="Ng K."/>
            <person name="Yu B."/>
        </authorList>
    </citation>
    <scope>NUCLEOTIDE SEQUENCE</scope>
    <source>
        <strain evidence="1">NM04_E33</strain>
    </source>
</reference>
<evidence type="ECO:0000313" key="2">
    <source>
        <dbReference type="Proteomes" id="UP000306319"/>
    </source>
</evidence>
<proteinExistence type="predicted"/>
<dbReference type="EMBL" id="SRYB01000002">
    <property type="protein sequence ID" value="TGY80474.1"/>
    <property type="molecule type" value="Genomic_DNA"/>
</dbReference>
<protein>
    <submittedName>
        <fullName evidence="1">Nucleotidyltransferase</fullName>
    </submittedName>
</protein>
<organism evidence="1 2">
    <name type="scientific">Lepagella muris</name>
    <dbReference type="NCBI Taxonomy" id="3032870"/>
    <lineage>
        <taxon>Bacteria</taxon>
        <taxon>Pseudomonadati</taxon>
        <taxon>Bacteroidota</taxon>
        <taxon>Bacteroidia</taxon>
        <taxon>Bacteroidales</taxon>
        <taxon>Muribaculaceae</taxon>
        <taxon>Lepagella</taxon>
    </lineage>
</organism>
<dbReference type="Proteomes" id="UP000306319">
    <property type="component" value="Unassembled WGS sequence"/>
</dbReference>
<name>A0AC61RJZ3_9BACT</name>
<sequence>MSERDSIIQHLIEALPAFPIKKAWLFGSYAEGTATKDSDVDLLVTYDNEENISLFTIGGIISNLSDIIGKAVDIVEEDCLLPFARKSVDATKILIYERST</sequence>
<keyword evidence="2" id="KW-1185">Reference proteome</keyword>
<gene>
    <name evidence="1" type="ORF">E5331_01755</name>
</gene>
<accession>A0AC61RJZ3</accession>